<gene>
    <name evidence="1" type="ORF">QZM70_36290</name>
</gene>
<reference evidence="1" key="1">
    <citation type="submission" date="2023-07" db="EMBL/GenBank/DDBJ databases">
        <title>A collection of bacterial strains from the Burkholderia cepacia Research Laboratory and Repository.</title>
        <authorList>
            <person name="Lipuma J."/>
            <person name="Spilker T."/>
            <person name="Caverly L."/>
        </authorList>
    </citation>
    <scope>NUCLEOTIDE SEQUENCE</scope>
    <source>
        <strain evidence="1">AU45194</strain>
    </source>
</reference>
<sequence>MQPAGLVTLTMRELDRFKAIQDVADGKLKPRRAATVGVDDTAD</sequence>
<accession>A0ABT8P3L1</accession>
<evidence type="ECO:0000313" key="1">
    <source>
        <dbReference type="EMBL" id="MDN7528400.1"/>
    </source>
</evidence>
<comment type="caution">
    <text evidence="1">The sequence shown here is derived from an EMBL/GenBank/DDBJ whole genome shotgun (WGS) entry which is preliminary data.</text>
</comment>
<keyword evidence="2" id="KW-1185">Reference proteome</keyword>
<organism evidence="1 2">
    <name type="scientific">Burkholderia orbicola</name>
    <dbReference type="NCBI Taxonomy" id="2978683"/>
    <lineage>
        <taxon>Bacteria</taxon>
        <taxon>Pseudomonadati</taxon>
        <taxon>Pseudomonadota</taxon>
        <taxon>Betaproteobacteria</taxon>
        <taxon>Burkholderiales</taxon>
        <taxon>Burkholderiaceae</taxon>
        <taxon>Burkholderia</taxon>
        <taxon>Burkholderia cepacia complex</taxon>
    </lineage>
</organism>
<protein>
    <submittedName>
        <fullName evidence="1">Uncharacterized protein</fullName>
    </submittedName>
</protein>
<name>A0ABT8P3L1_9BURK</name>
<proteinExistence type="predicted"/>
<dbReference type="EMBL" id="JAUJQL010000075">
    <property type="protein sequence ID" value="MDN7528400.1"/>
    <property type="molecule type" value="Genomic_DNA"/>
</dbReference>
<evidence type="ECO:0000313" key="2">
    <source>
        <dbReference type="Proteomes" id="UP001172217"/>
    </source>
</evidence>
<dbReference type="Proteomes" id="UP001172217">
    <property type="component" value="Unassembled WGS sequence"/>
</dbReference>
<dbReference type="RefSeq" id="WP_264168828.1">
    <property type="nucleotide sequence ID" value="NZ_JAUJQA010000004.1"/>
</dbReference>